<accession>A0ABD1I4K9</accession>
<evidence type="ECO:0000313" key="1">
    <source>
        <dbReference type="EMBL" id="KAL1563653.1"/>
    </source>
</evidence>
<evidence type="ECO:0000313" key="2">
    <source>
        <dbReference type="Proteomes" id="UP001567538"/>
    </source>
</evidence>
<gene>
    <name evidence="1" type="ORF">AAHA92_06092</name>
</gene>
<comment type="caution">
    <text evidence="1">The sequence shown here is derived from an EMBL/GenBank/DDBJ whole genome shotgun (WGS) entry which is preliminary data.</text>
</comment>
<organism evidence="1 2">
    <name type="scientific">Salvia divinorum</name>
    <name type="common">Maria pastora</name>
    <name type="synonym">Diviner's sage</name>
    <dbReference type="NCBI Taxonomy" id="28513"/>
    <lineage>
        <taxon>Eukaryota</taxon>
        <taxon>Viridiplantae</taxon>
        <taxon>Streptophyta</taxon>
        <taxon>Embryophyta</taxon>
        <taxon>Tracheophyta</taxon>
        <taxon>Spermatophyta</taxon>
        <taxon>Magnoliopsida</taxon>
        <taxon>eudicotyledons</taxon>
        <taxon>Gunneridae</taxon>
        <taxon>Pentapetalae</taxon>
        <taxon>asterids</taxon>
        <taxon>lamiids</taxon>
        <taxon>Lamiales</taxon>
        <taxon>Lamiaceae</taxon>
        <taxon>Nepetoideae</taxon>
        <taxon>Mentheae</taxon>
        <taxon>Salviinae</taxon>
        <taxon>Salvia</taxon>
        <taxon>Salvia subgen. Calosphace</taxon>
    </lineage>
</organism>
<sequence length="33" mass="3660">MNTYKIKASIILFLITGGEQLQGDCYISITIPD</sequence>
<dbReference type="Proteomes" id="UP001567538">
    <property type="component" value="Unassembled WGS sequence"/>
</dbReference>
<proteinExistence type="predicted"/>
<name>A0ABD1I4K9_SALDI</name>
<dbReference type="EMBL" id="JBEAFC010000003">
    <property type="protein sequence ID" value="KAL1563653.1"/>
    <property type="molecule type" value="Genomic_DNA"/>
</dbReference>
<keyword evidence="2" id="KW-1185">Reference proteome</keyword>
<reference evidence="1 2" key="1">
    <citation type="submission" date="2024-06" db="EMBL/GenBank/DDBJ databases">
        <title>A chromosome level genome sequence of Diviner's sage (Salvia divinorum).</title>
        <authorList>
            <person name="Ford S.A."/>
            <person name="Ro D.-K."/>
            <person name="Ness R.W."/>
            <person name="Phillips M.A."/>
        </authorList>
    </citation>
    <scope>NUCLEOTIDE SEQUENCE [LARGE SCALE GENOMIC DNA]</scope>
    <source>
        <strain evidence="1">SAF-2024a</strain>
        <tissue evidence="1">Leaf</tissue>
    </source>
</reference>
<dbReference type="AlphaFoldDB" id="A0ABD1I4K9"/>
<protein>
    <submittedName>
        <fullName evidence="1">Uncharacterized protein</fullName>
    </submittedName>
</protein>